<evidence type="ECO:0000256" key="8">
    <source>
        <dbReference type="ARBA" id="ARBA00047899"/>
    </source>
</evidence>
<feature type="region of interest" description="Disordered" evidence="10">
    <location>
        <begin position="434"/>
        <end position="476"/>
    </location>
</feature>
<evidence type="ECO:0000256" key="9">
    <source>
        <dbReference type="ARBA" id="ARBA00048679"/>
    </source>
</evidence>
<feature type="compositionally biased region" description="Low complexity" evidence="10">
    <location>
        <begin position="712"/>
        <end position="721"/>
    </location>
</feature>
<feature type="compositionally biased region" description="Polar residues" evidence="10">
    <location>
        <begin position="1493"/>
        <end position="1503"/>
    </location>
</feature>
<dbReference type="Gene3D" id="1.10.510.10">
    <property type="entry name" value="Transferase(Phosphotransferase) domain 1"/>
    <property type="match status" value="1"/>
</dbReference>
<evidence type="ECO:0000259" key="12">
    <source>
        <dbReference type="PROSITE" id="PS51285"/>
    </source>
</evidence>
<dbReference type="EC" id="2.7.11.1" evidence="2"/>
<feature type="compositionally biased region" description="Low complexity" evidence="10">
    <location>
        <begin position="2056"/>
        <end position="2067"/>
    </location>
</feature>
<feature type="region of interest" description="Disordered" evidence="10">
    <location>
        <begin position="231"/>
        <end position="260"/>
    </location>
</feature>
<evidence type="ECO:0000256" key="6">
    <source>
        <dbReference type="ARBA" id="ARBA00022777"/>
    </source>
</evidence>
<feature type="compositionally biased region" description="Low complexity" evidence="10">
    <location>
        <begin position="2766"/>
        <end position="2780"/>
    </location>
</feature>
<evidence type="ECO:0000313" key="13">
    <source>
        <dbReference type="EMBL" id="KAF9144910.1"/>
    </source>
</evidence>
<feature type="compositionally biased region" description="Low complexity" evidence="10">
    <location>
        <begin position="29"/>
        <end position="68"/>
    </location>
</feature>
<dbReference type="GO" id="GO:0035556">
    <property type="term" value="P:intracellular signal transduction"/>
    <property type="evidence" value="ECO:0007669"/>
    <property type="project" value="TreeGrafter"/>
</dbReference>
<feature type="region of interest" description="Disordered" evidence="10">
    <location>
        <begin position="348"/>
        <end position="372"/>
    </location>
</feature>
<dbReference type="InterPro" id="IPR011009">
    <property type="entry name" value="Kinase-like_dom_sf"/>
</dbReference>
<feature type="region of interest" description="Disordered" evidence="10">
    <location>
        <begin position="387"/>
        <end position="418"/>
    </location>
</feature>
<keyword evidence="5" id="KW-0547">Nucleotide-binding</keyword>
<feature type="compositionally biased region" description="Polar residues" evidence="10">
    <location>
        <begin position="588"/>
        <end position="597"/>
    </location>
</feature>
<feature type="region of interest" description="Disordered" evidence="10">
    <location>
        <begin position="2444"/>
        <end position="2590"/>
    </location>
</feature>
<feature type="compositionally biased region" description="Low complexity" evidence="10">
    <location>
        <begin position="291"/>
        <end position="302"/>
    </location>
</feature>
<feature type="compositionally biased region" description="Low complexity" evidence="10">
    <location>
        <begin position="577"/>
        <end position="587"/>
    </location>
</feature>
<feature type="compositionally biased region" description="Basic and acidic residues" evidence="10">
    <location>
        <begin position="2577"/>
        <end position="2586"/>
    </location>
</feature>
<dbReference type="PROSITE" id="PS00108">
    <property type="entry name" value="PROTEIN_KINASE_ST"/>
    <property type="match status" value="1"/>
</dbReference>
<dbReference type="FunFam" id="3.30.200.20:FF:000550">
    <property type="entry name" value="Serine/threonine-protein kinase greatwall"/>
    <property type="match status" value="1"/>
</dbReference>
<feature type="compositionally biased region" description="Polar residues" evidence="10">
    <location>
        <begin position="2454"/>
        <end position="2471"/>
    </location>
</feature>
<feature type="compositionally biased region" description="Polar residues" evidence="10">
    <location>
        <begin position="626"/>
        <end position="636"/>
    </location>
</feature>
<dbReference type="CDD" id="cd05579">
    <property type="entry name" value="STKc_MAST_like"/>
    <property type="match status" value="1"/>
</dbReference>
<dbReference type="Pfam" id="PF00069">
    <property type="entry name" value="Pkinase"/>
    <property type="match status" value="2"/>
</dbReference>
<dbReference type="InterPro" id="IPR008271">
    <property type="entry name" value="Ser/Thr_kinase_AS"/>
</dbReference>
<feature type="compositionally biased region" description="Basic and acidic residues" evidence="10">
    <location>
        <begin position="520"/>
        <end position="538"/>
    </location>
</feature>
<feature type="compositionally biased region" description="Polar residues" evidence="10">
    <location>
        <begin position="238"/>
        <end position="260"/>
    </location>
</feature>
<comment type="catalytic activity">
    <reaction evidence="8">
        <text>L-threonyl-[protein] + ATP = O-phospho-L-threonyl-[protein] + ADP + H(+)</text>
        <dbReference type="Rhea" id="RHEA:46608"/>
        <dbReference type="Rhea" id="RHEA-COMP:11060"/>
        <dbReference type="Rhea" id="RHEA-COMP:11605"/>
        <dbReference type="ChEBI" id="CHEBI:15378"/>
        <dbReference type="ChEBI" id="CHEBI:30013"/>
        <dbReference type="ChEBI" id="CHEBI:30616"/>
        <dbReference type="ChEBI" id="CHEBI:61977"/>
        <dbReference type="ChEBI" id="CHEBI:456216"/>
        <dbReference type="EC" id="2.7.11.1"/>
    </reaction>
</comment>
<comment type="caution">
    <text evidence="13">The sequence shown here is derived from an EMBL/GenBank/DDBJ whole genome shotgun (WGS) entry which is preliminary data.</text>
</comment>
<comment type="similarity">
    <text evidence="1">Belongs to the protein kinase superfamily. AGC Ser/Thr protein kinase family.</text>
</comment>
<feature type="compositionally biased region" description="Polar residues" evidence="10">
    <location>
        <begin position="2854"/>
        <end position="2882"/>
    </location>
</feature>
<feature type="compositionally biased region" description="Polar residues" evidence="10">
    <location>
        <begin position="2283"/>
        <end position="2296"/>
    </location>
</feature>
<feature type="region of interest" description="Disordered" evidence="10">
    <location>
        <begin position="2263"/>
        <end position="2296"/>
    </location>
</feature>
<feature type="region of interest" description="Disordered" evidence="10">
    <location>
        <begin position="814"/>
        <end position="834"/>
    </location>
</feature>
<feature type="compositionally biased region" description="Gly residues" evidence="10">
    <location>
        <begin position="2897"/>
        <end position="2921"/>
    </location>
</feature>
<evidence type="ECO:0000259" key="11">
    <source>
        <dbReference type="PROSITE" id="PS50011"/>
    </source>
</evidence>
<dbReference type="OrthoDB" id="162894at2759"/>
<feature type="compositionally biased region" description="Basic and acidic residues" evidence="10">
    <location>
        <begin position="2752"/>
        <end position="2765"/>
    </location>
</feature>
<dbReference type="PROSITE" id="PS50011">
    <property type="entry name" value="PROTEIN_KINASE_DOM"/>
    <property type="match status" value="1"/>
</dbReference>
<dbReference type="Gene3D" id="3.30.200.20">
    <property type="entry name" value="Phosphorylase Kinase, domain 1"/>
    <property type="match status" value="1"/>
</dbReference>
<feature type="compositionally biased region" description="Polar residues" evidence="10">
    <location>
        <begin position="1753"/>
        <end position="1771"/>
    </location>
</feature>
<proteinExistence type="inferred from homology"/>
<accession>A0A9P5RS52</accession>
<evidence type="ECO:0000256" key="5">
    <source>
        <dbReference type="ARBA" id="ARBA00022741"/>
    </source>
</evidence>
<dbReference type="GO" id="GO:0005634">
    <property type="term" value="C:nucleus"/>
    <property type="evidence" value="ECO:0007669"/>
    <property type="project" value="TreeGrafter"/>
</dbReference>
<feature type="compositionally biased region" description="Low complexity" evidence="10">
    <location>
        <begin position="1695"/>
        <end position="1715"/>
    </location>
</feature>
<feature type="region of interest" description="Disordered" evidence="10">
    <location>
        <begin position="2663"/>
        <end position="2806"/>
    </location>
</feature>
<feature type="compositionally biased region" description="Low complexity" evidence="10">
    <location>
        <begin position="90"/>
        <end position="108"/>
    </location>
</feature>
<feature type="region of interest" description="Disordered" evidence="10">
    <location>
        <begin position="84"/>
        <end position="124"/>
    </location>
</feature>
<feature type="compositionally biased region" description="Low complexity" evidence="10">
    <location>
        <begin position="2722"/>
        <end position="2750"/>
    </location>
</feature>
<feature type="region of interest" description="Disordered" evidence="10">
    <location>
        <begin position="1"/>
        <end position="68"/>
    </location>
</feature>
<evidence type="ECO:0000256" key="10">
    <source>
        <dbReference type="SAM" id="MobiDB-lite"/>
    </source>
</evidence>
<feature type="compositionally biased region" description="Low complexity" evidence="10">
    <location>
        <begin position="1"/>
        <end position="16"/>
    </location>
</feature>
<feature type="compositionally biased region" description="Low complexity" evidence="10">
    <location>
        <begin position="446"/>
        <end position="476"/>
    </location>
</feature>
<evidence type="ECO:0000313" key="14">
    <source>
        <dbReference type="Proteomes" id="UP000748756"/>
    </source>
</evidence>
<feature type="region of interest" description="Disordered" evidence="10">
    <location>
        <begin position="2831"/>
        <end position="2949"/>
    </location>
</feature>
<name>A0A9P5RS52_9FUNG</name>
<feature type="region of interest" description="Disordered" evidence="10">
    <location>
        <begin position="2056"/>
        <end position="2079"/>
    </location>
</feature>
<feature type="region of interest" description="Disordered" evidence="10">
    <location>
        <begin position="1400"/>
        <end position="1427"/>
    </location>
</feature>
<dbReference type="GO" id="GO:0004674">
    <property type="term" value="F:protein serine/threonine kinase activity"/>
    <property type="evidence" value="ECO:0007669"/>
    <property type="project" value="UniProtKB-KW"/>
</dbReference>
<feature type="compositionally biased region" description="Low complexity" evidence="10">
    <location>
        <begin position="1456"/>
        <end position="1478"/>
    </location>
</feature>
<evidence type="ECO:0000256" key="7">
    <source>
        <dbReference type="ARBA" id="ARBA00022840"/>
    </source>
</evidence>
<dbReference type="InterPro" id="IPR050236">
    <property type="entry name" value="Ser_Thr_kinase_AGC"/>
</dbReference>
<feature type="region of interest" description="Disordered" evidence="10">
    <location>
        <begin position="165"/>
        <end position="195"/>
    </location>
</feature>
<feature type="region of interest" description="Disordered" evidence="10">
    <location>
        <begin position="1679"/>
        <end position="1746"/>
    </location>
</feature>
<feature type="compositionally biased region" description="Polar residues" evidence="10">
    <location>
        <begin position="2698"/>
        <end position="2713"/>
    </location>
</feature>
<dbReference type="InterPro" id="IPR000961">
    <property type="entry name" value="AGC-kinase_C"/>
</dbReference>
<keyword evidence="4" id="KW-0808">Transferase</keyword>
<feature type="compositionally biased region" description="Low complexity" evidence="10">
    <location>
        <begin position="2265"/>
        <end position="2277"/>
    </location>
</feature>
<feature type="compositionally biased region" description="Polar residues" evidence="10">
    <location>
        <begin position="2500"/>
        <end position="2527"/>
    </location>
</feature>
<dbReference type="InterPro" id="IPR000719">
    <property type="entry name" value="Prot_kinase_dom"/>
</dbReference>
<feature type="region of interest" description="Disordered" evidence="10">
    <location>
        <begin position="1484"/>
        <end position="1503"/>
    </location>
</feature>
<dbReference type="PANTHER" id="PTHR24356">
    <property type="entry name" value="SERINE/THREONINE-PROTEIN KINASE"/>
    <property type="match status" value="1"/>
</dbReference>
<feature type="compositionally biased region" description="Polar residues" evidence="10">
    <location>
        <begin position="2678"/>
        <end position="2689"/>
    </location>
</feature>
<feature type="region of interest" description="Disordered" evidence="10">
    <location>
        <begin position="1752"/>
        <end position="1771"/>
    </location>
</feature>
<keyword evidence="14" id="KW-1185">Reference proteome</keyword>
<comment type="catalytic activity">
    <reaction evidence="9">
        <text>L-seryl-[protein] + ATP = O-phospho-L-seryl-[protein] + ADP + H(+)</text>
        <dbReference type="Rhea" id="RHEA:17989"/>
        <dbReference type="Rhea" id="RHEA-COMP:9863"/>
        <dbReference type="Rhea" id="RHEA-COMP:11604"/>
        <dbReference type="ChEBI" id="CHEBI:15378"/>
        <dbReference type="ChEBI" id="CHEBI:29999"/>
        <dbReference type="ChEBI" id="CHEBI:30616"/>
        <dbReference type="ChEBI" id="CHEBI:83421"/>
        <dbReference type="ChEBI" id="CHEBI:456216"/>
        <dbReference type="EC" id="2.7.11.1"/>
    </reaction>
</comment>
<dbReference type="SMART" id="SM00220">
    <property type="entry name" value="S_TKc"/>
    <property type="match status" value="1"/>
</dbReference>
<evidence type="ECO:0000256" key="4">
    <source>
        <dbReference type="ARBA" id="ARBA00022679"/>
    </source>
</evidence>
<keyword evidence="6" id="KW-0418">Kinase</keyword>
<feature type="region of interest" description="Disordered" evidence="10">
    <location>
        <begin position="1443"/>
        <end position="1478"/>
    </location>
</feature>
<feature type="domain" description="AGC-kinase C-terminal" evidence="12">
    <location>
        <begin position="2179"/>
        <end position="2257"/>
    </location>
</feature>
<dbReference type="Proteomes" id="UP000748756">
    <property type="component" value="Unassembled WGS sequence"/>
</dbReference>
<feature type="compositionally biased region" description="Polar residues" evidence="10">
    <location>
        <begin position="1239"/>
        <end position="1248"/>
    </location>
</feature>
<keyword evidence="3" id="KW-0723">Serine/threonine-protein kinase</keyword>
<feature type="compositionally biased region" description="Polar residues" evidence="10">
    <location>
        <begin position="435"/>
        <end position="445"/>
    </location>
</feature>
<dbReference type="FunFam" id="1.10.510.10:FF:000604">
    <property type="entry name" value="AGC protein kinase"/>
    <property type="match status" value="1"/>
</dbReference>
<feature type="compositionally biased region" description="Basic residues" evidence="10">
    <location>
        <begin position="17"/>
        <end position="28"/>
    </location>
</feature>
<dbReference type="SUPFAM" id="SSF56112">
    <property type="entry name" value="Protein kinase-like (PK-like)"/>
    <property type="match status" value="1"/>
</dbReference>
<gene>
    <name evidence="13" type="ORF">BG015_012060</name>
</gene>
<dbReference type="EMBL" id="JAAAUQ010000983">
    <property type="protein sequence ID" value="KAF9144910.1"/>
    <property type="molecule type" value="Genomic_DNA"/>
</dbReference>
<dbReference type="PANTHER" id="PTHR24356:SF1">
    <property type="entry name" value="SERINE_THREONINE-PROTEIN KINASE GREATWALL"/>
    <property type="match status" value="1"/>
</dbReference>
<organism evidence="13 14">
    <name type="scientific">Linnemannia schmuckeri</name>
    <dbReference type="NCBI Taxonomy" id="64567"/>
    <lineage>
        <taxon>Eukaryota</taxon>
        <taxon>Fungi</taxon>
        <taxon>Fungi incertae sedis</taxon>
        <taxon>Mucoromycota</taxon>
        <taxon>Mortierellomycotina</taxon>
        <taxon>Mortierellomycetes</taxon>
        <taxon>Mortierellales</taxon>
        <taxon>Mortierellaceae</taxon>
        <taxon>Linnemannia</taxon>
    </lineage>
</organism>
<feature type="compositionally biased region" description="Polar residues" evidence="10">
    <location>
        <begin position="2551"/>
        <end position="2561"/>
    </location>
</feature>
<protein>
    <recommendedName>
        <fullName evidence="2">non-specific serine/threonine protein kinase</fullName>
        <ecNumber evidence="2">2.7.11.1</ecNumber>
    </recommendedName>
</protein>
<dbReference type="SMART" id="SM00133">
    <property type="entry name" value="S_TK_X"/>
    <property type="match status" value="1"/>
</dbReference>
<feature type="compositionally biased region" description="Polar residues" evidence="10">
    <location>
        <begin position="560"/>
        <end position="569"/>
    </location>
</feature>
<feature type="domain" description="Protein kinase" evidence="11">
    <location>
        <begin position="1845"/>
        <end position="2178"/>
    </location>
</feature>
<dbReference type="GO" id="GO:0005524">
    <property type="term" value="F:ATP binding"/>
    <property type="evidence" value="ECO:0007669"/>
    <property type="project" value="UniProtKB-KW"/>
</dbReference>
<feature type="compositionally biased region" description="Polar residues" evidence="10">
    <location>
        <begin position="495"/>
        <end position="511"/>
    </location>
</feature>
<feature type="region of interest" description="Disordered" evidence="10">
    <location>
        <begin position="1220"/>
        <end position="1273"/>
    </location>
</feature>
<feature type="region of interest" description="Disordered" evidence="10">
    <location>
        <begin position="1339"/>
        <end position="1367"/>
    </location>
</feature>
<evidence type="ECO:0000256" key="3">
    <source>
        <dbReference type="ARBA" id="ARBA00022527"/>
    </source>
</evidence>
<evidence type="ECO:0000256" key="1">
    <source>
        <dbReference type="ARBA" id="ARBA00009903"/>
    </source>
</evidence>
<evidence type="ECO:0000256" key="2">
    <source>
        <dbReference type="ARBA" id="ARBA00012513"/>
    </source>
</evidence>
<dbReference type="PROSITE" id="PS51285">
    <property type="entry name" value="AGC_KINASE_CTER"/>
    <property type="match status" value="1"/>
</dbReference>
<feature type="compositionally biased region" description="Polar residues" evidence="10">
    <location>
        <begin position="303"/>
        <end position="312"/>
    </location>
</feature>
<keyword evidence="7" id="KW-0067">ATP-binding</keyword>
<feature type="region of interest" description="Disordered" evidence="10">
    <location>
        <begin position="495"/>
        <end position="722"/>
    </location>
</feature>
<feature type="compositionally biased region" description="Basic and acidic residues" evidence="10">
    <location>
        <begin position="1354"/>
        <end position="1367"/>
    </location>
</feature>
<feature type="region of interest" description="Disordered" evidence="10">
    <location>
        <begin position="291"/>
        <end position="319"/>
    </location>
</feature>
<reference evidence="13" key="1">
    <citation type="journal article" date="2020" name="Fungal Divers.">
        <title>Resolving the Mortierellaceae phylogeny through synthesis of multi-gene phylogenetics and phylogenomics.</title>
        <authorList>
            <person name="Vandepol N."/>
            <person name="Liber J."/>
            <person name="Desiro A."/>
            <person name="Na H."/>
            <person name="Kennedy M."/>
            <person name="Barry K."/>
            <person name="Grigoriev I.V."/>
            <person name="Miller A.N."/>
            <person name="O'Donnell K."/>
            <person name="Stajich J.E."/>
            <person name="Bonito G."/>
        </authorList>
    </citation>
    <scope>NUCLEOTIDE SEQUENCE</scope>
    <source>
        <strain evidence="13">NRRL 6426</strain>
    </source>
</reference>
<sequence>MDLYNTSQNNSRSNSQSKKKSNSHKRHSTSSTSTHTSTTLATQHLAAATAPSTPSTPFSSASASAAAVPPSANVTTITTANNSFNRDNVSTLSSSSSSPVSHSARSMSPAHPRSSPALSHKRTSSLPASVLTAAMAGPGPGPDPDPSSAQMTCRHVVTFMPVIESVPEEPQPTVNAPPALPDGSDKNNIDGLTPGASIEPATVALSPRIPPRVSNSLKTLSTAQRVLSATPKAPLELSPSSTQPSTAVTSEKNAWPTSISNPEEIEQYRAELSISAYRSLLNTQMKSGSLISGSGNNSSSASQMGPSSTAPTVPSGVSASSSSAASFYSSLSPNMTHNAVVLSATTTSSPLGQSDIVSSSNPQEQSRTNAHDQSWYHFKQSASSGSMLSSSHSYGYDESPDPSVLSSRPSLHVKRGSMGSAAAAKLRLSPVNIKLNPSSHDQQQYSPSLSSGSGSPSPSSGSPLMSSASSISSPHSSINWKARLRRSLSNQEKIQSPLSNVFNPDMAQSESGDGKSSAESLHRDGQVNYRVSREKSYDMDPESPAGSGDDEDYPEEHQRTVTSTFLQQTHPDRSRSSVDSNGSSTGDQTSTSASRQEQLSDRFLPINMPHSPQSQPESPGLALSAPTRSAYGSNPQHFLPSHLHASQGRVQGRQRQRHLNRSIDSQKSSSLEEHDSSPPASPMAVNIPSPYSVSGSGSGSALPTEIPTARRSSSLASSPSSYQRHHSVYVLSGQMFKNSPQGSPKSHLARVLASDQENYYTTDSDSDCWGGKPVGRKRSIERVFSDSDAEDDAKQKRGVIRGFHFPPRTALRLEYDSDHTTGSTNGPPSSRFDKLMSSPSLSAFGGAPMVHSSSLPAFFPDLSANAPQNLVSQIGFMDDTNELNAANALIHEVVRAKTKSDAEIRIVLDGWYECKRDKDIACMTFQQEIPDAYAPMWTEEKPTMDSPTQWSVMDDAHGTSLQPFSFGDAWYETSIGPLDKAPATRKAETLGKSSRHNSIGHKDALTALMVTSRCYSNNTALPAGKEVNRSNSIPSGDLVPSSVSVSTAPIDVPSPTPGHAPEAEETSNLRAISRKQSILSRRIIASNSWPPTILASSHTTLLISIECISQQILHTPVSSIIAHPLRAVEIMKSLQTLMDRQRRMAVGNAEAEDLLTKLVYVFAPVCRLAERLHEQRLNEDLQATELPSGNLILEQSMPFSHLDWSPLPSPAMPIQIANNERSKSAASMDEQIEKRTRARSSTQNSASTEPGLRTSIHRSPEVTPATTRTSLDQHLKEKSEVFAPANCVVAEHANVFPAGEIQLQSTATALALPPLPSKRFSAPPLSRAMTLDIKPAVTSPLISQLSPKSPEASRSPESKPDQGQRRDALLSQERGTLAVSAAQPSSVSLRSFDTSLHRIESKDAANESDSSGVLGGSKARKSGDKKKTTMGLLKSFKSMFNNQQSSSAEKSLLPMSPSHSAQLSPLSPLSPGLSSPLSVPVKPSPFGLRHRSSVTSTNLIRSQTIDSTTSQQFPSLDVPAKSDSQSVATVDLSQNLTVCRICDEEILLSLLDRHSETCKLQHECSQKLESCNHALGKLSACVWQRRELIEAMNRPYVDYHSIKDSEKIQILSQKASLVLESNPRNAIRKLEKYHQKINNMLQDSRNPAYDEELFNITKKIAHVVREKLATMRTIQNELGQLTGRDGGDNGIVTRSQSASAISSQSELQQSSSSTSFWGGRKKPKSKPKDDTSHTGGAGAGADTTVVNRLKRSGSMSAAQGTSGLSGTSEKPSKNFSTIFAAFLRASRQRINSYNNLAGQSKGISGEAETGRNGFFGGGGPAGVLSPPFNNAASAYKSRVPSIQDFEIIKPISRGAFGKVYLARKKTTKDLYAIKILKKADMVRKNMVNHVLAERRVLALTRTPYVVQLFYAFASKDYLYLVMEYVIGGDLSSLLAVFGSFEEDMAKMYIAECILALEYLHSNGITHRDLKPDNMLVNAEGHIKLTDFGLSRITVPDQNDMFSWHEHKAPSLNRRHIARPPSHPSKISTIKKSATIGSLEGKEDSAVTSARLAAAQASTAGASQQHSTLSGRATRRHRGSSKALLGTPDYLAPELLLGIGHGEAVDWWSLGVCLFEFLTGYPPFMDEAPEAIFKNILNHDIQWPEYGLSREAHDLINKLLSREPTHRPSPAALKAHPFFQGVDWENIRNQEAPFIPSPNDNTDTSYFDARNARPDIRRLSNGNMAEIASGNAVVSDNAANATFDNAAESRSSASKQLDPSIALTASPSMMPTMTPSTSAVDLESGTSSPTSAERTSMQTVRPRLMNHGRSKSVSNRVSFNPGFGSSLSNTLSSSSSSLHRIRPSSSSQMGIGIPPFLAEQPLGSPLAKQIESELWAQSHSLSASSSVPSARVGGDPALNSNYFTGLDYGKPLSSMGSCSTLASLHEREQDQDAAFDPVYNPMTGVTDLRDLQPGPISSLSAKDSTLALSEKSSGPERGLRVETGQRQPSSPMHKASDPRLQHQSSNHQSLRSSGLTWALQPQSPSSPLATRDVDGLPPVPQQPSSSLGATVHQVSDISTEPDQGSYPRPRLHSRRPSRNHEYDHNQEPDEMDQDIMNQQQHGDGNGTMMQRSLSIESEFESFSYKNVTLLNDVNMEAMMMQGKLAANANLAGLGPARGPSTPIVGELAISQGPFDPPESGQSLAGLSDSSDYGKGPLSASVSGSGTSTLKSMIQSLGVGSGSQGSHSKQSSSSEPSSTTSVAPTSSTLATSETSRKDRPREPRREGSSGYLLGLGTLTQSRSRSRSRSSSAAHSTTAGGTPPISGLTVVSTTPQLVEGASGSPLSAPASAGLIASAPAPPPPASSSHTIFGFGNGSSTKLPRSKSGSRAGSRNGSTTSLSLQSMGPGMISMMLKRSSPGGGNPGSIGSGNGGNGGGGGGGGMLTPTKKNSTSSLRDPPHPLALHHTNSEDEHDGLMALRRNNYNCVSRRGSAVSLTGGNGGGIGSGEMMISSSYSSNKERTFFSSPLSAMPVAAAAATTGASAASCTVPISPLILERHEDWGQGLKMGSLLGPMLQTGGPVASTATTGALAGGSGDVALNEGGGGEHESSTVQVVHAGPVGGEAAREGVV</sequence>